<dbReference type="AlphaFoldDB" id="A0A024FWY0"/>
<dbReference type="InParanoid" id="A0A024FWY0"/>
<dbReference type="OrthoDB" id="165842at2759"/>
<proteinExistence type="predicted"/>
<dbReference type="EMBL" id="CAIX01001377">
    <property type="protein sequence ID" value="CCI11625.1"/>
    <property type="molecule type" value="Genomic_DNA"/>
</dbReference>
<reference evidence="1 2" key="1">
    <citation type="submission" date="2012-05" db="EMBL/GenBank/DDBJ databases">
        <title>Recombination and specialization in a pathogen metapopulation.</title>
        <authorList>
            <person name="Gardiner A."/>
            <person name="Kemen E."/>
            <person name="Schultz-Larsen T."/>
            <person name="MacLean D."/>
            <person name="Van Oosterhout C."/>
            <person name="Jones J.D.G."/>
        </authorList>
    </citation>
    <scope>NUCLEOTIDE SEQUENCE [LARGE SCALE GENOMIC DNA]</scope>
    <source>
        <strain evidence="1 2">Ac Nc2</strain>
    </source>
</reference>
<evidence type="ECO:0000313" key="1">
    <source>
        <dbReference type="EMBL" id="CCI11625.1"/>
    </source>
</evidence>
<sequence length="192" mass="21816">MWLELKAVTLLFVWTNRNRRLLHQRTATPTLSELSAVYPTLTPHARLLQIYVSQVTIYGRDGVLENSEIANGDDRHNYTDVDCDADEAKAEETTSGFHKRKVKFHARTYLDSMEKLPTRFPKLIDKQVARKQDFVLKDVIKSAGGKISKCKSSVSFTLSVRIFETRTNLECIIDSCLYASSYSKAATGQLNH</sequence>
<dbReference type="STRING" id="65357.A0A024FWY0"/>
<gene>
    <name evidence="1" type="ORF">BN9_132200</name>
</gene>
<protein>
    <submittedName>
        <fullName evidence="1">Uncharacterized protein</fullName>
    </submittedName>
</protein>
<name>A0A024FWY0_9STRA</name>
<comment type="caution">
    <text evidence="1">The sequence shown here is derived from an EMBL/GenBank/DDBJ whole genome shotgun (WGS) entry which is preliminary data.</text>
</comment>
<evidence type="ECO:0000313" key="2">
    <source>
        <dbReference type="Proteomes" id="UP000053237"/>
    </source>
</evidence>
<dbReference type="Proteomes" id="UP000053237">
    <property type="component" value="Unassembled WGS sequence"/>
</dbReference>
<organism evidence="1 2">
    <name type="scientific">Albugo candida</name>
    <dbReference type="NCBI Taxonomy" id="65357"/>
    <lineage>
        <taxon>Eukaryota</taxon>
        <taxon>Sar</taxon>
        <taxon>Stramenopiles</taxon>
        <taxon>Oomycota</taxon>
        <taxon>Peronosporomycetes</taxon>
        <taxon>Albuginales</taxon>
        <taxon>Albuginaceae</taxon>
        <taxon>Albugo</taxon>
    </lineage>
</organism>
<keyword evidence="2" id="KW-1185">Reference proteome</keyword>
<accession>A0A024FWY0</accession>